<reference evidence="1" key="1">
    <citation type="journal article" date="2023" name="G3 (Bethesda)">
        <title>A reference genome for the long-term kleptoplast-retaining sea slug Elysia crispata morphotype clarki.</title>
        <authorList>
            <person name="Eastman K.E."/>
            <person name="Pendleton A.L."/>
            <person name="Shaikh M.A."/>
            <person name="Suttiyut T."/>
            <person name="Ogas R."/>
            <person name="Tomko P."/>
            <person name="Gavelis G."/>
            <person name="Widhalm J.R."/>
            <person name="Wisecaver J.H."/>
        </authorList>
    </citation>
    <scope>NUCLEOTIDE SEQUENCE</scope>
    <source>
        <strain evidence="1">ECLA1</strain>
    </source>
</reference>
<name>A0AAE0ZB78_9GAST</name>
<dbReference type="AlphaFoldDB" id="A0AAE0ZB78"/>
<accession>A0AAE0ZB78</accession>
<dbReference type="EMBL" id="JAWDGP010004263">
    <property type="protein sequence ID" value="KAK3766055.1"/>
    <property type="molecule type" value="Genomic_DNA"/>
</dbReference>
<evidence type="ECO:0000313" key="1">
    <source>
        <dbReference type="EMBL" id="KAK3766055.1"/>
    </source>
</evidence>
<dbReference type="Proteomes" id="UP001283361">
    <property type="component" value="Unassembled WGS sequence"/>
</dbReference>
<evidence type="ECO:0000313" key="2">
    <source>
        <dbReference type="Proteomes" id="UP001283361"/>
    </source>
</evidence>
<organism evidence="1 2">
    <name type="scientific">Elysia crispata</name>
    <name type="common">lettuce slug</name>
    <dbReference type="NCBI Taxonomy" id="231223"/>
    <lineage>
        <taxon>Eukaryota</taxon>
        <taxon>Metazoa</taxon>
        <taxon>Spiralia</taxon>
        <taxon>Lophotrochozoa</taxon>
        <taxon>Mollusca</taxon>
        <taxon>Gastropoda</taxon>
        <taxon>Heterobranchia</taxon>
        <taxon>Euthyneura</taxon>
        <taxon>Panpulmonata</taxon>
        <taxon>Sacoglossa</taxon>
        <taxon>Placobranchoidea</taxon>
        <taxon>Plakobranchidae</taxon>
        <taxon>Elysia</taxon>
    </lineage>
</organism>
<comment type="caution">
    <text evidence="1">The sequence shown here is derived from an EMBL/GenBank/DDBJ whole genome shotgun (WGS) entry which is preliminary data.</text>
</comment>
<gene>
    <name evidence="1" type="ORF">RRG08_002292</name>
</gene>
<proteinExistence type="predicted"/>
<protein>
    <submittedName>
        <fullName evidence="1">Uncharacterized protein</fullName>
    </submittedName>
</protein>
<keyword evidence="2" id="KW-1185">Reference proteome</keyword>
<sequence length="239" mass="27091">MDACKQKEDVTIAQPIAVGPCMFFKKPHKRKTRSARVWLRSLFVRSSDQSRLSDLGQWVDSFLTLHSDSTLCVRDGSCQKDDIVASVKLVDVYREIVFGEGMISICVPEEVPTMNSKFRSSMLGVPDAPNNQMLWLFFFSQHTLYKWLVAVCRSIPAERFNEVAVSQVCHQHLRQKGKDSPSLALKNHIHLFFPSRDAGHVADSPAMNEFKISVLPNRPQCVKKNQKGIYKGPRGSRVK</sequence>